<feature type="region of interest" description="Disordered" evidence="1">
    <location>
        <begin position="1"/>
        <end position="29"/>
    </location>
</feature>
<evidence type="ECO:0000313" key="3">
    <source>
        <dbReference type="Proteomes" id="UP000198896"/>
    </source>
</evidence>
<dbReference type="EMBL" id="FONL01000010">
    <property type="protein sequence ID" value="SFE60549.1"/>
    <property type="molecule type" value="Genomic_DNA"/>
</dbReference>
<reference evidence="2 3" key="1">
    <citation type="submission" date="2016-10" db="EMBL/GenBank/DDBJ databases">
        <authorList>
            <person name="de Groot N.N."/>
        </authorList>
    </citation>
    <scope>NUCLEOTIDE SEQUENCE [LARGE SCALE GENOMIC DNA]</scope>
    <source>
        <strain evidence="2 3">DSM 9236</strain>
    </source>
</reference>
<dbReference type="RefSeq" id="WP_093913701.1">
    <property type="nucleotide sequence ID" value="NZ_FONL01000010.1"/>
</dbReference>
<proteinExistence type="predicted"/>
<protein>
    <submittedName>
        <fullName evidence="2">Phage terminase, small subunit</fullName>
    </submittedName>
</protein>
<dbReference type="InterPro" id="IPR006448">
    <property type="entry name" value="Phage_term_ssu_P27"/>
</dbReference>
<keyword evidence="3" id="KW-1185">Reference proteome</keyword>
<gene>
    <name evidence="2" type="ORF">SAMN05216245_11039</name>
</gene>
<accession>A0A1I2BWN8</accession>
<dbReference type="Pfam" id="PF05119">
    <property type="entry name" value="Terminase_4"/>
    <property type="match status" value="1"/>
</dbReference>
<evidence type="ECO:0000313" key="2">
    <source>
        <dbReference type="EMBL" id="SFE60549.1"/>
    </source>
</evidence>
<dbReference type="AlphaFoldDB" id="A0A1I2BWN8"/>
<dbReference type="Proteomes" id="UP000198896">
    <property type="component" value="Unassembled WGS sequence"/>
</dbReference>
<sequence length="185" mass="20648">MAKDGTNRGGARPGAGAKKKPLADKIMEGNPGKRTITVINFDNAAELEGQEMPKPSEMLSAVQKDGKPLQADEIYKEAWEWLHERGCSSLISKQLLEMYSMSYARWMQCEAAVTEFGHLAKHPTTGKAQRSPFVAMGEDYKSQANRIWMEIFQIVKENCASEYGGESPQDDLMEKLLMARKGRMG</sequence>
<evidence type="ECO:0000256" key="1">
    <source>
        <dbReference type="SAM" id="MobiDB-lite"/>
    </source>
</evidence>
<organism evidence="2 3">
    <name type="scientific">Succiniclasticum ruminis DSM 9236</name>
    <dbReference type="NCBI Taxonomy" id="1123323"/>
    <lineage>
        <taxon>Bacteria</taxon>
        <taxon>Bacillati</taxon>
        <taxon>Bacillota</taxon>
        <taxon>Negativicutes</taxon>
        <taxon>Acidaminococcales</taxon>
        <taxon>Acidaminococcaceae</taxon>
        <taxon>Succiniclasticum</taxon>
    </lineage>
</organism>
<dbReference type="OrthoDB" id="3078241at2"/>
<name>A0A1I2BWN8_9FIRM</name>
<dbReference type="STRING" id="1123323.SAMN05216245_11039"/>